<keyword evidence="2" id="KW-1185">Reference proteome</keyword>
<reference evidence="1" key="1">
    <citation type="submission" date="2014-02" db="EMBL/GenBank/DDBJ databases">
        <title>Expanding our view of genomic diversity in Candidatus Accumulibacter clades.</title>
        <authorList>
            <person name="Skennerton C.T."/>
            <person name="Barr J.J."/>
            <person name="Slater F.R."/>
            <person name="Bond P.L."/>
            <person name="Tyson G.W."/>
        </authorList>
    </citation>
    <scope>NUCLEOTIDE SEQUENCE [LARGE SCALE GENOMIC DNA]</scope>
</reference>
<sequence>MPVHRPLIVSIAILPIVLAGCALFEQRPPSVVAAAQPGITSEGGQLQIPLGSGVYFCELGRSVLVRRNEKNTRMIELDWQGKRRTLLRYDSSSGLPRYEDRQNGLLWIDLPWKSVLMNARTGQPLANECKLS</sequence>
<dbReference type="STRING" id="1454004.AW11_00079"/>
<evidence type="ECO:0008006" key="3">
    <source>
        <dbReference type="Google" id="ProtNLM"/>
    </source>
</evidence>
<proteinExistence type="predicted"/>
<evidence type="ECO:0000313" key="2">
    <source>
        <dbReference type="Proteomes" id="UP000022141"/>
    </source>
</evidence>
<gene>
    <name evidence="1" type="ORF">AW11_00079</name>
</gene>
<organism evidence="1 2">
    <name type="scientific">Accumulibacter regalis</name>
    <dbReference type="NCBI Taxonomy" id="522306"/>
    <lineage>
        <taxon>Bacteria</taxon>
        <taxon>Pseudomonadati</taxon>
        <taxon>Pseudomonadota</taxon>
        <taxon>Betaproteobacteria</taxon>
        <taxon>Candidatus Accumulibacter</taxon>
    </lineage>
</organism>
<dbReference type="PATRIC" id="fig|1454004.3.peg.82"/>
<evidence type="ECO:0000313" key="1">
    <source>
        <dbReference type="EMBL" id="EXI91268.1"/>
    </source>
</evidence>
<dbReference type="Proteomes" id="UP000022141">
    <property type="component" value="Unassembled WGS sequence"/>
</dbReference>
<dbReference type="AlphaFoldDB" id="A0A011P8H2"/>
<dbReference type="PROSITE" id="PS51257">
    <property type="entry name" value="PROKAR_LIPOPROTEIN"/>
    <property type="match status" value="1"/>
</dbReference>
<dbReference type="eggNOG" id="ENOG5032ZKG">
    <property type="taxonomic scope" value="Bacteria"/>
</dbReference>
<name>A0A011P8H2_ACCRE</name>
<comment type="caution">
    <text evidence="1">The sequence shown here is derived from an EMBL/GenBank/DDBJ whole genome shotgun (WGS) entry which is preliminary data.</text>
</comment>
<dbReference type="EMBL" id="JEMY01000001">
    <property type="protein sequence ID" value="EXI91268.1"/>
    <property type="molecule type" value="Genomic_DNA"/>
</dbReference>
<protein>
    <recommendedName>
        <fullName evidence="3">C-type lysozyme inhibitor domain-containing protein</fullName>
    </recommendedName>
</protein>
<accession>A0A011P8H2</accession>